<dbReference type="PANTHER" id="PTHR41517:SF1">
    <property type="entry name" value="CUPIN"/>
    <property type="match status" value="1"/>
</dbReference>
<evidence type="ECO:0000256" key="2">
    <source>
        <dbReference type="ARBA" id="ARBA00023002"/>
    </source>
</evidence>
<protein>
    <recommendedName>
        <fullName evidence="3">Cupin type-2 domain-containing protein</fullName>
    </recommendedName>
</protein>
<dbReference type="GO" id="GO:0051213">
    <property type="term" value="F:dioxygenase activity"/>
    <property type="evidence" value="ECO:0007669"/>
    <property type="project" value="UniProtKB-KW"/>
</dbReference>
<reference evidence="4" key="1">
    <citation type="submission" date="2023-04" db="EMBL/GenBank/DDBJ databases">
        <title>Black Yeasts Isolated from many extreme environments.</title>
        <authorList>
            <person name="Coleine C."/>
            <person name="Stajich J.E."/>
            <person name="Selbmann L."/>
        </authorList>
    </citation>
    <scope>NUCLEOTIDE SEQUENCE</scope>
    <source>
        <strain evidence="4">CCFEE 5312</strain>
    </source>
</reference>
<dbReference type="InterPro" id="IPR013096">
    <property type="entry name" value="Cupin_2"/>
</dbReference>
<evidence type="ECO:0000313" key="4">
    <source>
        <dbReference type="EMBL" id="KAK3045750.1"/>
    </source>
</evidence>
<dbReference type="EMBL" id="JAWDJX010000157">
    <property type="protein sequence ID" value="KAK3045750.1"/>
    <property type="molecule type" value="Genomic_DNA"/>
</dbReference>
<gene>
    <name evidence="4" type="ORF">LTR09_012708</name>
</gene>
<feature type="domain" description="Cupin type-2" evidence="3">
    <location>
        <begin position="221"/>
        <end position="280"/>
    </location>
</feature>
<comment type="caution">
    <text evidence="4">The sequence shown here is derived from an EMBL/GenBank/DDBJ whole genome shotgun (WGS) entry which is preliminary data.</text>
</comment>
<organism evidence="4 5">
    <name type="scientific">Extremus antarcticus</name>
    <dbReference type="NCBI Taxonomy" id="702011"/>
    <lineage>
        <taxon>Eukaryota</taxon>
        <taxon>Fungi</taxon>
        <taxon>Dikarya</taxon>
        <taxon>Ascomycota</taxon>
        <taxon>Pezizomycotina</taxon>
        <taxon>Dothideomycetes</taxon>
        <taxon>Dothideomycetidae</taxon>
        <taxon>Mycosphaerellales</taxon>
        <taxon>Extremaceae</taxon>
        <taxon>Extremus</taxon>
    </lineage>
</organism>
<name>A0AAJ0D9U5_9PEZI</name>
<dbReference type="Gene3D" id="2.60.120.10">
    <property type="entry name" value="Jelly Rolls"/>
    <property type="match status" value="1"/>
</dbReference>
<dbReference type="CDD" id="cd02216">
    <property type="entry name" value="cupin_GDO-like_N"/>
    <property type="match status" value="1"/>
</dbReference>
<dbReference type="PANTHER" id="PTHR41517">
    <property type="entry name" value="1,2-DIOXYGENASE PROTEIN-RELATED"/>
    <property type="match status" value="1"/>
</dbReference>
<sequence length="310" mass="35391">MVTQTQTQTVNALEIEPAAKLVQELSQTDTVPLWSQMARLNPPMPKPTTIPHVWHYESLRPYLLRAGNLIKDKEAERRVLLLKNPTTAHRHTAFAMRFIIEGNGGFTAVHGRRIKMQRGDMLLTPSWNWHDHGKDGSGPMIWLDNLNLPAFQAFPVHFVEHYKHDRYPAEDIDTSDSPIVFPWSKMRARLLAEPGEWVRLRYLKENNEDVSKALGGAAERLNSGESSVSIRETSSAIYHVIEGQGYSTIDDQKYEWKQGDTFAVPSWCKYQHSALGPDTVYLYRCDDVPMLDRLGFHRVEGVDPESLVSQ</sequence>
<proteinExistence type="predicted"/>
<keyword evidence="1" id="KW-0223">Dioxygenase</keyword>
<dbReference type="CDD" id="cd06992">
    <property type="entry name" value="cupin_GDO-like_C"/>
    <property type="match status" value="1"/>
</dbReference>
<evidence type="ECO:0000313" key="5">
    <source>
        <dbReference type="Proteomes" id="UP001271007"/>
    </source>
</evidence>
<dbReference type="AlphaFoldDB" id="A0AAJ0D9U5"/>
<dbReference type="SUPFAM" id="SSF51182">
    <property type="entry name" value="RmlC-like cupins"/>
    <property type="match status" value="1"/>
</dbReference>
<dbReference type="InterPro" id="IPR047183">
    <property type="entry name" value="GDO-like"/>
</dbReference>
<dbReference type="InterPro" id="IPR014710">
    <property type="entry name" value="RmlC-like_jellyroll"/>
</dbReference>
<feature type="domain" description="Cupin type-2" evidence="3">
    <location>
        <begin position="87"/>
        <end position="144"/>
    </location>
</feature>
<accession>A0AAJ0D9U5</accession>
<evidence type="ECO:0000256" key="1">
    <source>
        <dbReference type="ARBA" id="ARBA00022964"/>
    </source>
</evidence>
<keyword evidence="5" id="KW-1185">Reference proteome</keyword>
<dbReference type="Pfam" id="PF07883">
    <property type="entry name" value="Cupin_2"/>
    <property type="match status" value="2"/>
</dbReference>
<dbReference type="InterPro" id="IPR011051">
    <property type="entry name" value="RmlC_Cupin_sf"/>
</dbReference>
<evidence type="ECO:0000259" key="3">
    <source>
        <dbReference type="Pfam" id="PF07883"/>
    </source>
</evidence>
<keyword evidence="2" id="KW-0560">Oxidoreductase</keyword>
<dbReference type="Proteomes" id="UP001271007">
    <property type="component" value="Unassembled WGS sequence"/>
</dbReference>